<feature type="compositionally biased region" description="Gly residues" evidence="1">
    <location>
        <begin position="207"/>
        <end position="219"/>
    </location>
</feature>
<feature type="region of interest" description="Disordered" evidence="1">
    <location>
        <begin position="190"/>
        <end position="219"/>
    </location>
</feature>
<name>A0ABU6LML2_9ACTN</name>
<accession>A0ABU6LML2</accession>
<comment type="caution">
    <text evidence="2">The sequence shown here is derived from an EMBL/GenBank/DDBJ whole genome shotgun (WGS) entry which is preliminary data.</text>
</comment>
<protein>
    <submittedName>
        <fullName evidence="2">Uncharacterized protein</fullName>
    </submittedName>
</protein>
<evidence type="ECO:0000313" key="2">
    <source>
        <dbReference type="EMBL" id="MEC7050749.1"/>
    </source>
</evidence>
<dbReference type="RefSeq" id="WP_191848713.1">
    <property type="nucleotide sequence ID" value="NZ_BMUO01000017.1"/>
</dbReference>
<gene>
    <name evidence="2" type="ORF">RFN57_00170</name>
</gene>
<sequence length="219" mass="21304">MKMRAQPGTGVGGAAVGVAGAVVQGERGRGVVVVAEAGGGELLEGGAGEKRGGQGCGQAGVSGRVGQAAGNFPGSVRGERCGRQAVSPDDRRCARGPAGGGAVVRDEAVQSGQGDPAAGPPDGIDRVVREGRRAVVVVVLGDLGVGNDCVVDRVKGLMQGGRETRAVADQSQANACDGAQLKETFGAAGGQAVGAQDGQTSDWLGGHPRGGGFPGGLSA</sequence>
<feature type="compositionally biased region" description="Basic and acidic residues" evidence="1">
    <location>
        <begin position="79"/>
        <end position="93"/>
    </location>
</feature>
<reference evidence="2 3" key="1">
    <citation type="submission" date="2024-01" db="EMBL/GenBank/DDBJ databases">
        <title>Genome analysis.</title>
        <authorList>
            <person name="Zhang K."/>
        </authorList>
    </citation>
    <scope>NUCLEOTIDE SEQUENCE [LARGE SCALE GENOMIC DNA]</scope>
    <source>
        <strain evidence="2 3">CGMCC 4.1753</strain>
    </source>
</reference>
<feature type="region of interest" description="Disordered" evidence="1">
    <location>
        <begin position="79"/>
        <end position="102"/>
    </location>
</feature>
<dbReference type="EMBL" id="JAYXNZ010000001">
    <property type="protein sequence ID" value="MEC7050749.1"/>
    <property type="molecule type" value="Genomic_DNA"/>
</dbReference>
<evidence type="ECO:0000256" key="1">
    <source>
        <dbReference type="SAM" id="MobiDB-lite"/>
    </source>
</evidence>
<dbReference type="Proteomes" id="UP001353952">
    <property type="component" value="Unassembled WGS sequence"/>
</dbReference>
<organism evidence="2 3">
    <name type="scientific">Streptomyces violaceochromogenes</name>
    <dbReference type="NCBI Taxonomy" id="67377"/>
    <lineage>
        <taxon>Bacteria</taxon>
        <taxon>Bacillati</taxon>
        <taxon>Actinomycetota</taxon>
        <taxon>Actinomycetes</taxon>
        <taxon>Kitasatosporales</taxon>
        <taxon>Streptomycetaceae</taxon>
        <taxon>Streptomyces</taxon>
    </lineage>
</organism>
<proteinExistence type="predicted"/>
<evidence type="ECO:0000313" key="3">
    <source>
        <dbReference type="Proteomes" id="UP001353952"/>
    </source>
</evidence>
<keyword evidence="3" id="KW-1185">Reference proteome</keyword>